<organism evidence="1 2">
    <name type="scientific">Bizionia saleffrena</name>
    <dbReference type="NCBI Taxonomy" id="291189"/>
    <lineage>
        <taxon>Bacteria</taxon>
        <taxon>Pseudomonadati</taxon>
        <taxon>Bacteroidota</taxon>
        <taxon>Flavobacteriia</taxon>
        <taxon>Flavobacteriales</taxon>
        <taxon>Flavobacteriaceae</taxon>
        <taxon>Bizionia</taxon>
    </lineage>
</organism>
<comment type="caution">
    <text evidence="1">The sequence shown here is derived from an EMBL/GenBank/DDBJ whole genome shotgun (WGS) entry which is preliminary data.</text>
</comment>
<dbReference type="EMBL" id="VSKM01000005">
    <property type="protein sequence ID" value="TYB75947.1"/>
    <property type="molecule type" value="Genomic_DNA"/>
</dbReference>
<dbReference type="AlphaFoldDB" id="A0A8H2LET3"/>
<evidence type="ECO:0000313" key="2">
    <source>
        <dbReference type="Proteomes" id="UP000323324"/>
    </source>
</evidence>
<proteinExistence type="predicted"/>
<dbReference type="Pfam" id="PF20391">
    <property type="entry name" value="DUF6686"/>
    <property type="match status" value="1"/>
</dbReference>
<sequence>MCHSLKILSKGKSGNLSVCHNCDVYHLEFNNLYFEFDNDQFQQFQHFVLEVDSEYWETKYAQVDIKRKIPIPSVQENLVLMFNRQEIQELKALMLYKKSNGFLSVDDIDYKLILN</sequence>
<name>A0A8H2LET3_9FLAO</name>
<evidence type="ECO:0000313" key="1">
    <source>
        <dbReference type="EMBL" id="TYB75947.1"/>
    </source>
</evidence>
<gene>
    <name evidence="1" type="ORF">ES676_05725</name>
</gene>
<accession>A0A8H2LET3</accession>
<keyword evidence="2" id="KW-1185">Reference proteome</keyword>
<dbReference type="Proteomes" id="UP000323324">
    <property type="component" value="Unassembled WGS sequence"/>
</dbReference>
<protein>
    <submittedName>
        <fullName evidence="1">Uncharacterized protein</fullName>
    </submittedName>
</protein>
<dbReference type="InterPro" id="IPR046508">
    <property type="entry name" value="DUF6686"/>
</dbReference>
<dbReference type="RefSeq" id="WP_148369247.1">
    <property type="nucleotide sequence ID" value="NZ_VSKM01000005.1"/>
</dbReference>
<reference evidence="1 2" key="1">
    <citation type="submission" date="2019-08" db="EMBL/GenBank/DDBJ databases">
        <title>Genomes of Antarctic Bizionia species.</title>
        <authorList>
            <person name="Bowman J.P."/>
        </authorList>
    </citation>
    <scope>NUCLEOTIDE SEQUENCE [LARGE SCALE GENOMIC DNA]</scope>
    <source>
        <strain evidence="1 2">HFD</strain>
    </source>
</reference>